<sequence>MLVRPPIPPPQEDDISRTVFVADSYGKTSKASTNEYNVALALETLKLTFKFQVSIAGGKGRAFGLVLDFLVDTVPRPTPLWVHGDYWHTGDKRQKDLAQQATVEEYMQG</sequence>
<organism evidence="1">
    <name type="scientific">marine sediment metagenome</name>
    <dbReference type="NCBI Taxonomy" id="412755"/>
    <lineage>
        <taxon>unclassified sequences</taxon>
        <taxon>metagenomes</taxon>
        <taxon>ecological metagenomes</taxon>
    </lineage>
</organism>
<proteinExistence type="predicted"/>
<accession>A0A0F8XSR1</accession>
<comment type="caution">
    <text evidence="1">The sequence shown here is derived from an EMBL/GenBank/DDBJ whole genome shotgun (WGS) entry which is preliminary data.</text>
</comment>
<name>A0A0F8XSR1_9ZZZZ</name>
<dbReference type="EMBL" id="LAZR01061119">
    <property type="protein sequence ID" value="KKK64230.1"/>
    <property type="molecule type" value="Genomic_DNA"/>
</dbReference>
<reference evidence="1" key="1">
    <citation type="journal article" date="2015" name="Nature">
        <title>Complex archaea that bridge the gap between prokaryotes and eukaryotes.</title>
        <authorList>
            <person name="Spang A."/>
            <person name="Saw J.H."/>
            <person name="Jorgensen S.L."/>
            <person name="Zaremba-Niedzwiedzka K."/>
            <person name="Martijn J."/>
            <person name="Lind A.E."/>
            <person name="van Eijk R."/>
            <person name="Schleper C."/>
            <person name="Guy L."/>
            <person name="Ettema T.J."/>
        </authorList>
    </citation>
    <scope>NUCLEOTIDE SEQUENCE</scope>
</reference>
<gene>
    <name evidence="1" type="ORF">LCGC14_2986310</name>
</gene>
<evidence type="ECO:0000313" key="1">
    <source>
        <dbReference type="EMBL" id="KKK64230.1"/>
    </source>
</evidence>
<protein>
    <submittedName>
        <fullName evidence="1">Uncharacterized protein</fullName>
    </submittedName>
</protein>
<dbReference type="AlphaFoldDB" id="A0A0F8XSR1"/>
<feature type="non-terminal residue" evidence="1">
    <location>
        <position position="109"/>
    </location>
</feature>